<feature type="region of interest" description="Disordered" evidence="1">
    <location>
        <begin position="476"/>
        <end position="554"/>
    </location>
</feature>
<evidence type="ECO:0000313" key="2">
    <source>
        <dbReference type="EMBL" id="KNE93642.1"/>
    </source>
</evidence>
<gene>
    <name evidence="2" type="ORF">PSTG_12928</name>
</gene>
<evidence type="ECO:0000256" key="1">
    <source>
        <dbReference type="SAM" id="MobiDB-lite"/>
    </source>
</evidence>
<dbReference type="CDD" id="cd22744">
    <property type="entry name" value="OTU"/>
    <property type="match status" value="1"/>
</dbReference>
<comment type="caution">
    <text evidence="2">The sequence shown here is derived from an EMBL/GenBank/DDBJ whole genome shotgun (WGS) entry which is preliminary data.</text>
</comment>
<protein>
    <recommendedName>
        <fullName evidence="4">OTU domain-containing protein</fullName>
    </recommendedName>
</protein>
<name>A0A0L0V2Y3_9BASI</name>
<dbReference type="PANTHER" id="PTHR31569:SF4">
    <property type="entry name" value="SWIM-TYPE DOMAIN-CONTAINING PROTEIN"/>
    <property type="match status" value="1"/>
</dbReference>
<feature type="region of interest" description="Disordered" evidence="1">
    <location>
        <begin position="72"/>
        <end position="115"/>
    </location>
</feature>
<keyword evidence="3" id="KW-1185">Reference proteome</keyword>
<dbReference type="STRING" id="1165861.A0A0L0V2Y3"/>
<feature type="compositionally biased region" description="Polar residues" evidence="1">
    <location>
        <begin position="102"/>
        <end position="112"/>
    </location>
</feature>
<dbReference type="Proteomes" id="UP000054564">
    <property type="component" value="Unassembled WGS sequence"/>
</dbReference>
<feature type="compositionally biased region" description="Basic residues" evidence="1">
    <location>
        <begin position="483"/>
        <end position="495"/>
    </location>
</feature>
<evidence type="ECO:0000313" key="3">
    <source>
        <dbReference type="Proteomes" id="UP000054564"/>
    </source>
</evidence>
<reference evidence="3" key="1">
    <citation type="submission" date="2014-03" db="EMBL/GenBank/DDBJ databases">
        <title>The Genome Sequence of Puccinia striiformis f. sp. tritici PST-78.</title>
        <authorList>
            <consortium name="The Broad Institute Genome Sequencing Platform"/>
            <person name="Cuomo C."/>
            <person name="Hulbert S."/>
            <person name="Chen X."/>
            <person name="Walker B."/>
            <person name="Young S.K."/>
            <person name="Zeng Q."/>
            <person name="Gargeya S."/>
            <person name="Fitzgerald M."/>
            <person name="Haas B."/>
            <person name="Abouelleil A."/>
            <person name="Alvarado L."/>
            <person name="Arachchi H.M."/>
            <person name="Berlin A.M."/>
            <person name="Chapman S.B."/>
            <person name="Goldberg J."/>
            <person name="Griggs A."/>
            <person name="Gujja S."/>
            <person name="Hansen M."/>
            <person name="Howarth C."/>
            <person name="Imamovic A."/>
            <person name="Larimer J."/>
            <person name="McCowan C."/>
            <person name="Montmayeur A."/>
            <person name="Murphy C."/>
            <person name="Neiman D."/>
            <person name="Pearson M."/>
            <person name="Priest M."/>
            <person name="Roberts A."/>
            <person name="Saif S."/>
            <person name="Shea T."/>
            <person name="Sisk P."/>
            <person name="Sykes S."/>
            <person name="Wortman J."/>
            <person name="Nusbaum C."/>
            <person name="Birren B."/>
        </authorList>
    </citation>
    <scope>NUCLEOTIDE SEQUENCE [LARGE SCALE GENOMIC DNA]</scope>
    <source>
        <strain evidence="3">race PST-78</strain>
    </source>
</reference>
<feature type="compositionally biased region" description="Acidic residues" evidence="1">
    <location>
        <begin position="527"/>
        <end position="538"/>
    </location>
</feature>
<evidence type="ECO:0008006" key="4">
    <source>
        <dbReference type="Google" id="ProtNLM"/>
    </source>
</evidence>
<dbReference type="EMBL" id="AJIL01000132">
    <property type="protein sequence ID" value="KNE93642.1"/>
    <property type="molecule type" value="Genomic_DNA"/>
</dbReference>
<dbReference type="PANTHER" id="PTHR31569">
    <property type="entry name" value="SWIM-TYPE DOMAIN-CONTAINING PROTEIN"/>
    <property type="match status" value="1"/>
</dbReference>
<proteinExistence type="predicted"/>
<sequence>MSKPPKPPNLPIVGTQTLSTTSVTTNLARTSSTTMTCVTVPPEVWAQMQQLLAAFAPSASTTPTITATGPLAPSTAPLIAGSDPLPSPAPLSSSFPPTTPSNRLTQSNSSSEFPGIDDFASLLSPEIDEDHLPNEVAGSPDVENTNELANPALEDPLLTTTENATVTSALPMIIDLDGYDYTVGDPLAPPPVAQFRSMDDLFIFCKKWLKPHGYAVAKAHSHAGKNVYIRCDRAGQFRGAVLNQSGRQTATSKIDCPFQLKGSAPTSKKILNKVWTLEVRNSDHNHGPSASPSAHASHRQLLPEQYQEIRRLSQSNLKPAQILLQLRTSDNETYATNKTISNALQKIRRDDLAGRTPIEALLCVLKETNWSWDIKVNSTEPCSQTLTIGIGIPCAHKIKEILEGGNSLSPGDFHNQWHLRYNPEYTHADEPELDFDEEMRNLTVSLTNKQPDTLTRLLEQIKQIASGTHIAVPIQAPAVKLNTKGRRSTQKKKNRSTSTRRNPSQFEIRSKAEATRKSKRVKKDASDNDDESEAEESQSDSSYNIDQEGHHADEVDSAQKDIIARHLDGAESNHEENDQCDSSDKDTDPLPDDEGVVSTVPIVYGSQVPQHLKHYITKIFDPLANGNCGFRCLAQALGYDDNGWLRGGEESINKIINNLKVGNIEATIDRSQWLDKLAHGQAIANAYVRPVVFLSLEANHSYLPLRSTPKDSQDPSPIYLVFVNGNHWVLATVEGEDGVQPIAPVIAAGRSTSKNAKIWATRVMKGLALYNNALAL</sequence>
<feature type="compositionally biased region" description="Basic and acidic residues" evidence="1">
    <location>
        <begin position="569"/>
        <end position="588"/>
    </location>
</feature>
<feature type="compositionally biased region" description="Polar residues" evidence="1">
    <location>
        <begin position="496"/>
        <end position="507"/>
    </location>
</feature>
<accession>A0A0L0V2Y3</accession>
<feature type="region of interest" description="Disordered" evidence="1">
    <location>
        <begin position="130"/>
        <end position="159"/>
    </location>
</feature>
<dbReference type="AlphaFoldDB" id="A0A0L0V2Y3"/>
<dbReference type="InterPro" id="IPR052579">
    <property type="entry name" value="Zinc_finger_SWIM"/>
</dbReference>
<organism evidence="2 3">
    <name type="scientific">Puccinia striiformis f. sp. tritici PST-78</name>
    <dbReference type="NCBI Taxonomy" id="1165861"/>
    <lineage>
        <taxon>Eukaryota</taxon>
        <taxon>Fungi</taxon>
        <taxon>Dikarya</taxon>
        <taxon>Basidiomycota</taxon>
        <taxon>Pucciniomycotina</taxon>
        <taxon>Pucciniomycetes</taxon>
        <taxon>Pucciniales</taxon>
        <taxon>Pucciniaceae</taxon>
        <taxon>Puccinia</taxon>
    </lineage>
</organism>
<feature type="region of interest" description="Disordered" evidence="1">
    <location>
        <begin position="569"/>
        <end position="596"/>
    </location>
</feature>